<evidence type="ECO:0000256" key="1">
    <source>
        <dbReference type="PROSITE-ProRule" id="PRU00169"/>
    </source>
</evidence>
<evidence type="ECO:0000259" key="2">
    <source>
        <dbReference type="PROSITE" id="PS50110"/>
    </source>
</evidence>
<dbReference type="Gene3D" id="3.40.50.2300">
    <property type="match status" value="1"/>
</dbReference>
<dbReference type="InterPro" id="IPR007492">
    <property type="entry name" value="LytTR_DNA-bd_dom"/>
</dbReference>
<dbReference type="GO" id="GO:0000156">
    <property type="term" value="F:phosphorelay response regulator activity"/>
    <property type="evidence" value="ECO:0007669"/>
    <property type="project" value="InterPro"/>
</dbReference>
<keyword evidence="1" id="KW-0597">Phosphoprotein</keyword>
<evidence type="ECO:0000313" key="4">
    <source>
        <dbReference type="EMBL" id="SNR17688.1"/>
    </source>
</evidence>
<dbReference type="Gene3D" id="2.40.50.1020">
    <property type="entry name" value="LytTr DNA-binding domain"/>
    <property type="match status" value="1"/>
</dbReference>
<dbReference type="Pfam" id="PF00072">
    <property type="entry name" value="Response_reg"/>
    <property type="match status" value="1"/>
</dbReference>
<feature type="modified residue" description="4-aspartylphosphate" evidence="1">
    <location>
        <position position="57"/>
    </location>
</feature>
<dbReference type="KEGG" id="tje:TJEJU_4065"/>
<dbReference type="GO" id="GO:0003677">
    <property type="term" value="F:DNA binding"/>
    <property type="evidence" value="ECO:0007669"/>
    <property type="project" value="InterPro"/>
</dbReference>
<dbReference type="InterPro" id="IPR001789">
    <property type="entry name" value="Sig_transdc_resp-reg_receiver"/>
</dbReference>
<dbReference type="SUPFAM" id="SSF52172">
    <property type="entry name" value="CheY-like"/>
    <property type="match status" value="1"/>
</dbReference>
<dbReference type="PANTHER" id="PTHR37299">
    <property type="entry name" value="TRANSCRIPTIONAL REGULATOR-RELATED"/>
    <property type="match status" value="1"/>
</dbReference>
<dbReference type="PANTHER" id="PTHR37299:SF1">
    <property type="entry name" value="STAGE 0 SPORULATION PROTEIN A HOMOLOG"/>
    <property type="match status" value="1"/>
</dbReference>
<feature type="domain" description="Response regulatory" evidence="2">
    <location>
        <begin position="6"/>
        <end position="117"/>
    </location>
</feature>
<dbReference type="EMBL" id="LT899436">
    <property type="protein sequence ID" value="SNR17688.1"/>
    <property type="molecule type" value="Genomic_DNA"/>
</dbReference>
<feature type="domain" description="HTH LytTR-type" evidence="3">
    <location>
        <begin position="127"/>
        <end position="194"/>
    </location>
</feature>
<dbReference type="AlphaFoldDB" id="A0A238UGN3"/>
<dbReference type="PROSITE" id="PS50930">
    <property type="entry name" value="HTH_LYTTR"/>
    <property type="match status" value="1"/>
</dbReference>
<proteinExistence type="predicted"/>
<sequence>MMKKINCIIIDDEPSSQQVLQQFVNEIDFLALKATCNHALEAKEIMKNEKIDLLFLDINMPIISGLDFYKSLTNPPLVIFTTAYAEYAIEGFDVNATDYLLKPFSFERFFKAVTKVKDILKKDDHQLVVKADKRLHLINFDEILFIQSLGDYVKVHTENNSLTTYSKLSAMLEKLPSKDFIQVHKSYIINTKKINFIEGNHLSVSEHKIPIGQKHKPNLISILNNYS</sequence>
<evidence type="ECO:0000259" key="3">
    <source>
        <dbReference type="PROSITE" id="PS50930"/>
    </source>
</evidence>
<dbReference type="SMART" id="SM00850">
    <property type="entry name" value="LytTR"/>
    <property type="match status" value="1"/>
</dbReference>
<organism evidence="4 5">
    <name type="scientific">Tenacibaculum jejuense</name>
    <dbReference type="NCBI Taxonomy" id="584609"/>
    <lineage>
        <taxon>Bacteria</taxon>
        <taxon>Pseudomonadati</taxon>
        <taxon>Bacteroidota</taxon>
        <taxon>Flavobacteriia</taxon>
        <taxon>Flavobacteriales</taxon>
        <taxon>Flavobacteriaceae</taxon>
        <taxon>Tenacibaculum</taxon>
    </lineage>
</organism>
<protein>
    <submittedName>
        <fullName evidence="4">Two-component system response regulator protein</fullName>
    </submittedName>
</protein>
<dbReference type="Pfam" id="PF04397">
    <property type="entry name" value="LytTR"/>
    <property type="match status" value="1"/>
</dbReference>
<name>A0A238UGN3_9FLAO</name>
<gene>
    <name evidence="4" type="ORF">TJEJU_4065</name>
</gene>
<dbReference type="InterPro" id="IPR011006">
    <property type="entry name" value="CheY-like_superfamily"/>
</dbReference>
<reference evidence="4 5" key="1">
    <citation type="submission" date="2017-07" db="EMBL/GenBank/DDBJ databases">
        <authorList>
            <person name="Sun Z.S."/>
            <person name="Albrecht U."/>
            <person name="Echele G."/>
            <person name="Lee C.C."/>
        </authorList>
    </citation>
    <scope>NUCLEOTIDE SEQUENCE [LARGE SCALE GENOMIC DNA]</scope>
    <source>
        <strain evidence="5">type strain: KCTC 22618</strain>
    </source>
</reference>
<dbReference type="SMART" id="SM00448">
    <property type="entry name" value="REC"/>
    <property type="match status" value="1"/>
</dbReference>
<keyword evidence="5" id="KW-1185">Reference proteome</keyword>
<dbReference type="Proteomes" id="UP000215214">
    <property type="component" value="Chromosome TJEJU"/>
</dbReference>
<dbReference type="InterPro" id="IPR046947">
    <property type="entry name" value="LytR-like"/>
</dbReference>
<evidence type="ECO:0000313" key="5">
    <source>
        <dbReference type="Proteomes" id="UP000215214"/>
    </source>
</evidence>
<accession>A0A238UGN3</accession>
<dbReference type="PROSITE" id="PS50110">
    <property type="entry name" value="RESPONSE_REGULATORY"/>
    <property type="match status" value="1"/>
</dbReference>